<evidence type="ECO:0000256" key="2">
    <source>
        <dbReference type="ARBA" id="ARBA00009066"/>
    </source>
</evidence>
<dbReference type="GO" id="GO:0044183">
    <property type="term" value="F:protein folding chaperone"/>
    <property type="evidence" value="ECO:0007669"/>
    <property type="project" value="InterPro"/>
</dbReference>
<dbReference type="Gramene" id="Solyc01g067147.1.1">
    <property type="protein sequence ID" value="Solyc01g067147.1.1"/>
    <property type="gene ID" value="Solyc01g067147.1"/>
</dbReference>
<evidence type="ECO:0000256" key="5">
    <source>
        <dbReference type="ARBA" id="ARBA00023136"/>
    </source>
</evidence>
<dbReference type="GO" id="GO:0005789">
    <property type="term" value="C:endoplasmic reticulum membrane"/>
    <property type="evidence" value="ECO:0007669"/>
    <property type="project" value="InterPro"/>
</dbReference>
<dbReference type="InParanoid" id="A0A3Q7EG97"/>
<dbReference type="GO" id="GO:0045048">
    <property type="term" value="P:protein insertion into ER membrane"/>
    <property type="evidence" value="ECO:0007669"/>
    <property type="project" value="InterPro"/>
</dbReference>
<dbReference type="InterPro" id="IPR005351">
    <property type="entry name" value="ASTER"/>
</dbReference>
<organism evidence="7">
    <name type="scientific">Solanum lycopersicum</name>
    <name type="common">Tomato</name>
    <name type="synonym">Lycopersicon esculentum</name>
    <dbReference type="NCBI Taxonomy" id="4081"/>
    <lineage>
        <taxon>Eukaryota</taxon>
        <taxon>Viridiplantae</taxon>
        <taxon>Streptophyta</taxon>
        <taxon>Embryophyta</taxon>
        <taxon>Tracheophyta</taxon>
        <taxon>Spermatophyta</taxon>
        <taxon>Magnoliopsida</taxon>
        <taxon>eudicotyledons</taxon>
        <taxon>Gunneridae</taxon>
        <taxon>Pentapetalae</taxon>
        <taxon>asterids</taxon>
        <taxon>lamiids</taxon>
        <taxon>Solanales</taxon>
        <taxon>Solanaceae</taxon>
        <taxon>Solanoideae</taxon>
        <taxon>Solaneae</taxon>
        <taxon>Solanum</taxon>
        <taxon>Solanum subgen. Lycopersicon</taxon>
    </lineage>
</organism>
<dbReference type="AlphaFoldDB" id="A0A3Q7EG97"/>
<evidence type="ECO:0000256" key="1">
    <source>
        <dbReference type="ARBA" id="ARBA00004370"/>
    </source>
</evidence>
<dbReference type="Proteomes" id="UP000004994">
    <property type="component" value="Chromosome 1"/>
</dbReference>
<dbReference type="PANTHER" id="PTHR13193">
    <property type="entry name" value="CGI-140"/>
    <property type="match status" value="1"/>
</dbReference>
<reference evidence="7" key="1">
    <citation type="journal article" date="2012" name="Nature">
        <title>The tomato genome sequence provides insights into fleshy fruit evolution.</title>
        <authorList>
            <consortium name="Tomato Genome Consortium"/>
        </authorList>
    </citation>
    <scope>NUCLEOTIDE SEQUENCE [LARGE SCALE GENOMIC DNA]</scope>
    <source>
        <strain evidence="7">cv. Heinz 1706</strain>
    </source>
</reference>
<sequence>MHLSLCTGGCGCYHWDFQVSLDHGETLKHYSRLQGYKIFSWLVILLSAQSLDKTRNMKNNLKQISMAMMFGIKGLIAIYLGVSPRASKTT</sequence>
<keyword evidence="4 6" id="KW-1133">Transmembrane helix</keyword>
<dbReference type="EnsemblPlants" id="Solyc01g067147.1.1">
    <property type="protein sequence ID" value="Solyc01g067147.1.1"/>
    <property type="gene ID" value="Solyc01g067147.1"/>
</dbReference>
<comment type="subcellular location">
    <subcellularLocation>
        <location evidence="1">Membrane</location>
    </subcellularLocation>
</comment>
<comment type="similarity">
    <text evidence="2">Belongs to the Asterix family.</text>
</comment>
<name>A0A3Q7EG97_SOLLC</name>
<protein>
    <submittedName>
        <fullName evidence="7">Uncharacterized protein</fullName>
    </submittedName>
</protein>
<accession>A0A3Q7EG97</accession>
<keyword evidence="5 6" id="KW-0472">Membrane</keyword>
<reference evidence="7" key="2">
    <citation type="submission" date="2019-01" db="UniProtKB">
        <authorList>
            <consortium name="EnsemblPlants"/>
        </authorList>
    </citation>
    <scope>IDENTIFICATION</scope>
    <source>
        <strain evidence="7">cv. Heinz 1706</strain>
    </source>
</reference>
<evidence type="ECO:0000256" key="6">
    <source>
        <dbReference type="SAM" id="Phobius"/>
    </source>
</evidence>
<evidence type="ECO:0000256" key="3">
    <source>
        <dbReference type="ARBA" id="ARBA00022692"/>
    </source>
</evidence>
<evidence type="ECO:0000256" key="4">
    <source>
        <dbReference type="ARBA" id="ARBA00022989"/>
    </source>
</evidence>
<evidence type="ECO:0000313" key="8">
    <source>
        <dbReference type="Proteomes" id="UP000004994"/>
    </source>
</evidence>
<keyword evidence="8" id="KW-1185">Reference proteome</keyword>
<feature type="transmembrane region" description="Helical" evidence="6">
    <location>
        <begin position="64"/>
        <end position="82"/>
    </location>
</feature>
<dbReference type="Pfam" id="PF03669">
    <property type="entry name" value="ASTER"/>
    <property type="match status" value="1"/>
</dbReference>
<proteinExistence type="inferred from homology"/>
<keyword evidence="3 6" id="KW-0812">Transmembrane</keyword>
<dbReference type="PANTHER" id="PTHR13193:SF0">
    <property type="entry name" value="PAT COMPLEX SUBUNIT ASTERIX"/>
    <property type="match status" value="1"/>
</dbReference>
<evidence type="ECO:0000313" key="7">
    <source>
        <dbReference type="EnsemblPlants" id="Solyc01g067147.1.1"/>
    </source>
</evidence>
<dbReference type="STRING" id="4081.A0A3Q7EG97"/>